<dbReference type="Proteomes" id="UP000017938">
    <property type="component" value="Unassembled WGS sequence"/>
</dbReference>
<proteinExistence type="predicted"/>
<dbReference type="STRING" id="1263015.BN580_00460"/>
<name>R6V442_9BACT</name>
<dbReference type="AlphaFoldDB" id="R6V442"/>
<comment type="caution">
    <text evidence="1">The sequence shown here is derived from an EMBL/GenBank/DDBJ whole genome shotgun (WGS) entry which is preliminary data.</text>
</comment>
<protein>
    <submittedName>
        <fullName evidence="1">Uncharacterized protein</fullName>
    </submittedName>
</protein>
<dbReference type="EMBL" id="CBFW010000438">
    <property type="protein sequence ID" value="CDC77507.1"/>
    <property type="molecule type" value="Genomic_DNA"/>
</dbReference>
<evidence type="ECO:0000313" key="1">
    <source>
        <dbReference type="EMBL" id="CDC77507.1"/>
    </source>
</evidence>
<sequence length="230" mass="26946">MRYRGFNITYTTDKGVERENPATHRKDIRNGYYCEIYPGDDDQYANRIDFFCLAEGYEIPEWTDHEAEKAIRDYVDREYYSLKAANDSIVSERREDLVGRLGCFIGESLYGYDFYEALSEDCCMTDKEIRDAGFLSLVPYFDKDGYAQTIAEYLIDYGTEHSLSGNYHIEFEDINELFGVSLPDDKEMLDKIVDALDRDIVSDVDVFSDFDLMFYTSYCPNFEDEPYEME</sequence>
<organism evidence="1 2">
    <name type="scientific">Candidatus Colimorpha enterica</name>
    <dbReference type="NCBI Taxonomy" id="3083063"/>
    <lineage>
        <taxon>Bacteria</taxon>
        <taxon>Pseudomonadati</taxon>
        <taxon>Bacteroidota</taxon>
        <taxon>Bacteroidia</taxon>
        <taxon>Bacteroidales</taxon>
        <taxon>Candidatus Colimorpha</taxon>
    </lineage>
</organism>
<accession>R6V442</accession>
<evidence type="ECO:0000313" key="2">
    <source>
        <dbReference type="Proteomes" id="UP000017938"/>
    </source>
</evidence>
<reference evidence="1" key="1">
    <citation type="submission" date="2012-11" db="EMBL/GenBank/DDBJ databases">
        <title>Dependencies among metagenomic species, viruses, plasmids and units of genetic variation.</title>
        <authorList>
            <person name="Nielsen H.B."/>
            <person name="Almeida M."/>
            <person name="Juncker A.S."/>
            <person name="Rasmussen S."/>
            <person name="Li J."/>
            <person name="Sunagawa S."/>
            <person name="Plichta D."/>
            <person name="Gautier L."/>
            <person name="Le Chatelier E."/>
            <person name="Peletier E."/>
            <person name="Bonde I."/>
            <person name="Nielsen T."/>
            <person name="Manichanh C."/>
            <person name="Arumugam M."/>
            <person name="Batto J."/>
            <person name="Santos M.B.Q.D."/>
            <person name="Blom N."/>
            <person name="Borruel N."/>
            <person name="Burgdorf K.S."/>
            <person name="Boumezbeur F."/>
            <person name="Casellas F."/>
            <person name="Dore J."/>
            <person name="Guarner F."/>
            <person name="Hansen T."/>
            <person name="Hildebrand F."/>
            <person name="Kaas R.S."/>
            <person name="Kennedy S."/>
            <person name="Kristiansen K."/>
            <person name="Kultima J.R."/>
            <person name="Leonard P."/>
            <person name="Levenez F."/>
            <person name="Lund O."/>
            <person name="Moumen B."/>
            <person name="Le Paslier D."/>
            <person name="Pons N."/>
            <person name="Pedersen O."/>
            <person name="Prifti E."/>
            <person name="Qin J."/>
            <person name="Raes J."/>
            <person name="Tap J."/>
            <person name="Tims S."/>
            <person name="Ussery D.W."/>
            <person name="Yamada T."/>
            <person name="MetaHit consortium"/>
            <person name="Renault P."/>
            <person name="Sicheritz-Ponten T."/>
            <person name="Bork P."/>
            <person name="Wang J."/>
            <person name="Brunak S."/>
            <person name="Ehrlich S.D."/>
        </authorList>
    </citation>
    <scope>NUCLEOTIDE SEQUENCE [LARGE SCALE GENOMIC DNA]</scope>
</reference>
<gene>
    <name evidence="1" type="ORF">BN580_00460</name>
</gene>